<feature type="region of interest" description="Disordered" evidence="4">
    <location>
        <begin position="1"/>
        <end position="23"/>
    </location>
</feature>
<keyword evidence="6" id="KW-1185">Reference proteome</keyword>
<comment type="caution">
    <text evidence="5">The sequence shown here is derived from an EMBL/GenBank/DDBJ whole genome shotgun (WGS) entry which is preliminary data.</text>
</comment>
<feature type="repeat" description="TPR" evidence="3">
    <location>
        <begin position="1198"/>
        <end position="1231"/>
    </location>
</feature>
<dbReference type="Gene3D" id="1.25.40.10">
    <property type="entry name" value="Tetratricopeptide repeat domain"/>
    <property type="match status" value="3"/>
</dbReference>
<gene>
    <name evidence="5" type="ORF">SEMRO_411_G137630.1</name>
</gene>
<dbReference type="SMART" id="SM00028">
    <property type="entry name" value="TPR"/>
    <property type="match status" value="12"/>
</dbReference>
<dbReference type="InterPro" id="IPR019734">
    <property type="entry name" value="TPR_rpt"/>
</dbReference>
<dbReference type="Proteomes" id="UP001153069">
    <property type="component" value="Unassembled WGS sequence"/>
</dbReference>
<dbReference type="Gene3D" id="3.40.50.300">
    <property type="entry name" value="P-loop containing nucleotide triphosphate hydrolases"/>
    <property type="match status" value="1"/>
</dbReference>
<feature type="region of interest" description="Disordered" evidence="4">
    <location>
        <begin position="561"/>
        <end position="581"/>
    </location>
</feature>
<organism evidence="5 6">
    <name type="scientific">Seminavis robusta</name>
    <dbReference type="NCBI Taxonomy" id="568900"/>
    <lineage>
        <taxon>Eukaryota</taxon>
        <taxon>Sar</taxon>
        <taxon>Stramenopiles</taxon>
        <taxon>Ochrophyta</taxon>
        <taxon>Bacillariophyta</taxon>
        <taxon>Bacillariophyceae</taxon>
        <taxon>Bacillariophycidae</taxon>
        <taxon>Naviculales</taxon>
        <taxon>Naviculaceae</taxon>
        <taxon>Seminavis</taxon>
    </lineage>
</organism>
<dbReference type="InterPro" id="IPR027417">
    <property type="entry name" value="P-loop_NTPase"/>
</dbReference>
<evidence type="ECO:0000313" key="5">
    <source>
        <dbReference type="EMBL" id="CAB9509933.1"/>
    </source>
</evidence>
<proteinExistence type="predicted"/>
<name>A0A9N8HCI6_9STRA</name>
<evidence type="ECO:0000256" key="2">
    <source>
        <dbReference type="ARBA" id="ARBA00022803"/>
    </source>
</evidence>
<accession>A0A9N8HCI6</accession>
<dbReference type="SUPFAM" id="SSF48452">
    <property type="entry name" value="TPR-like"/>
    <property type="match status" value="4"/>
</dbReference>
<dbReference type="SUPFAM" id="SSF52540">
    <property type="entry name" value="P-loop containing nucleoside triphosphate hydrolases"/>
    <property type="match status" value="1"/>
</dbReference>
<keyword evidence="2 3" id="KW-0802">TPR repeat</keyword>
<dbReference type="PANTHER" id="PTHR45641:SF19">
    <property type="entry name" value="NEPHROCYSTIN-3"/>
    <property type="match status" value="1"/>
</dbReference>
<dbReference type="EMBL" id="CAICTM010000410">
    <property type="protein sequence ID" value="CAB9509933.1"/>
    <property type="molecule type" value="Genomic_DNA"/>
</dbReference>
<dbReference type="PANTHER" id="PTHR45641">
    <property type="entry name" value="TETRATRICOPEPTIDE REPEAT PROTEIN (AFU_ORTHOLOGUE AFUA_6G03870)"/>
    <property type="match status" value="1"/>
</dbReference>
<reference evidence="5" key="1">
    <citation type="submission" date="2020-06" db="EMBL/GenBank/DDBJ databases">
        <authorList>
            <consortium name="Plant Systems Biology data submission"/>
        </authorList>
    </citation>
    <scope>NUCLEOTIDE SEQUENCE</scope>
    <source>
        <strain evidence="5">D6</strain>
    </source>
</reference>
<evidence type="ECO:0000256" key="4">
    <source>
        <dbReference type="SAM" id="MobiDB-lite"/>
    </source>
</evidence>
<sequence>MTALADNEAASFPSHGPERRSIPKKLETLTQEIKSAYDNELTAIARRMGIDDTISNVRAESLRSKTIRELLDPQPDNPLLVTTPKPVLSSIKLHVIQSWNDLLDALIQHNVFLDYCHSMEEAFREIEETPPPEETTPEATMAASVVWFRHQWNLVRLLTHTVVNHFRDNCTECRFVTLLEVTLSYQKAVVEDQGDERVVYQWKPSNAVQRFWVRLSINIDPEMAPFDFRRKAYGVLVSLSWVPSSKGLLEACSIADSRRGELPPNTPEEARRILHMIPNRPLSRNDSVYQVLDRLKDETNVSVVVTASDYNKVAASGIGKTTVAALVASHPLIVRSFKVLWLNMDYRQQQHHQVMAMPHVPGPQKAKLDYETYVRYLDTLCDQLGCSPKDGNADNDENARFTRKRPVWPEAHSLKRLEEPAMRHRREEHLMRKAQRIMTKVVQSTGTNILLILDDVNEGEELEWFHFTEKQSLLATTRESIQNADFTVELDPWGEEESIELFLLEAQCPELDAMASSAEVKQLVARCHYHPIIVRTAARFFMLKKVTGGLVPALEEANREFSAGSGPVEESTLEGSGDGPALAPTVPEALRKLLDKVLSPIVRRTGQSSILFKLCLASMAAVFAERQPVPLTAVLLLWEQLLTMEPDAIEECGGDVTAGELRRRAWFIAEGLTHIGLLRFSEGGDGDAFVAIHHEMYVAYALELVKNMDFGDSTEGTFVQWHKAFVASYLTRKFEGNNCDSSHAYALRNLSQHMLYCKLYVQSVALLSNGRLYQERVAAFGREAATNQHVQDCIQLMLCVRSDPKIPREQRDEVATEHFQKVSALLTQNMDLSQESSALSLAKDLYAIGFGLAENGKYVQALDLYTQAHGLVPKSSSFAATLLYGLGSLNLILNDYGKAMKSLMASIASMRILGEDGESSSKPRNALFLAVSRLQGVALMAQCNYKMALTQLEECMELTLQDDDFECEVEYSMLAYHKGCLHQIMGETDMAAKELINCIKWKEKTGEVSRNLAAAHIALADVYAEMTKSLEARQQIDLALKTLERVDTEFPKLKYDDDEELDVEKLLLTAKLRTLRPDLEDDLTNYALIRKKLVESPVLLIDKSAYDLRFIALAHMASDEHEKAVSILEDALKIMSDRNESLERAQCLLSLGNSFVDQSENYEGDEKKAKTMFELAMQLFEIALNIQKAKLGDSNKVLETLDAIGNLHVHLGRHEKAISVYSDALALGKKIHFDAEKLAGILYFLGESSEAIGRLDQADAYYKECLVGLRSDRPSTDIDIARPLQRLGAMSLIKAKWEDAKQIYSEILAIREANLEDDAVLLAETRDVLGFIEIKRQKYDSAAEFLQGALDIRLQHEDNQRAIGDTHFQIGLTFRLRREYETAISCFERSLAILDGIASKDDQIMANVDMAMGNTYLNLGDLAQACKRSQQALVLRKSGLGPDHRRTANANRSLGMIKFMLQEELDDACFLLQEYVRITEFLKRQQAPTSADHHRKPNEYVAALIMLGDIQVSNGRHKLARKILATAREVCHARSDDKTISSAHQIPPALTQMVQKRLSDLAASSHDGKPSSLELDPNEVQVFQSIILSDD</sequence>
<dbReference type="Pfam" id="PF13424">
    <property type="entry name" value="TPR_12"/>
    <property type="match status" value="2"/>
</dbReference>
<dbReference type="PROSITE" id="PS50005">
    <property type="entry name" value="TPR"/>
    <property type="match status" value="1"/>
</dbReference>
<evidence type="ECO:0000256" key="3">
    <source>
        <dbReference type="PROSITE-ProRule" id="PRU00339"/>
    </source>
</evidence>
<evidence type="ECO:0000313" key="6">
    <source>
        <dbReference type="Proteomes" id="UP001153069"/>
    </source>
</evidence>
<evidence type="ECO:0000256" key="1">
    <source>
        <dbReference type="ARBA" id="ARBA00022737"/>
    </source>
</evidence>
<dbReference type="InterPro" id="IPR011990">
    <property type="entry name" value="TPR-like_helical_dom_sf"/>
</dbReference>
<dbReference type="OrthoDB" id="5986190at2759"/>
<keyword evidence="1" id="KW-0677">Repeat</keyword>
<protein>
    <submittedName>
        <fullName evidence="5">Kinesin light chain</fullName>
    </submittedName>
</protein>